<accession>A0A518G453</accession>
<dbReference type="InterPro" id="IPR036439">
    <property type="entry name" value="Dockerin_dom_sf"/>
</dbReference>
<name>A0A518G453_9BACT</name>
<keyword evidence="2" id="KW-0964">Secreted</keyword>
<protein>
    <submittedName>
        <fullName evidence="7">Peroxidase</fullName>
    </submittedName>
</protein>
<proteinExistence type="predicted"/>
<dbReference type="GO" id="GO:0000272">
    <property type="term" value="P:polysaccharide catabolic process"/>
    <property type="evidence" value="ECO:0007669"/>
    <property type="project" value="InterPro"/>
</dbReference>
<dbReference type="InterPro" id="IPR010255">
    <property type="entry name" value="Haem_peroxidase_sf"/>
</dbReference>
<comment type="subcellular location">
    <subcellularLocation>
        <location evidence="1">Secreted</location>
    </subcellularLocation>
</comment>
<dbReference type="Proteomes" id="UP000318017">
    <property type="component" value="Chromosome"/>
</dbReference>
<reference evidence="7 8" key="1">
    <citation type="submission" date="2019-02" db="EMBL/GenBank/DDBJ databases">
        <title>Deep-cultivation of Planctomycetes and their phenomic and genomic characterization uncovers novel biology.</title>
        <authorList>
            <person name="Wiegand S."/>
            <person name="Jogler M."/>
            <person name="Boedeker C."/>
            <person name="Pinto D."/>
            <person name="Vollmers J."/>
            <person name="Rivas-Marin E."/>
            <person name="Kohn T."/>
            <person name="Peeters S.H."/>
            <person name="Heuer A."/>
            <person name="Rast P."/>
            <person name="Oberbeckmann S."/>
            <person name="Bunk B."/>
            <person name="Jeske O."/>
            <person name="Meyerdierks A."/>
            <person name="Storesund J.E."/>
            <person name="Kallscheuer N."/>
            <person name="Luecker S."/>
            <person name="Lage O.M."/>
            <person name="Pohl T."/>
            <person name="Merkel B.J."/>
            <person name="Hornburger P."/>
            <person name="Mueller R.-W."/>
            <person name="Bruemmer F."/>
            <person name="Labrenz M."/>
            <person name="Spormann A.M."/>
            <person name="Op den Camp H."/>
            <person name="Overmann J."/>
            <person name="Amann R."/>
            <person name="Jetten M.S.M."/>
            <person name="Mascher T."/>
            <person name="Medema M.H."/>
            <person name="Devos D.P."/>
            <person name="Kaster A.-K."/>
            <person name="Ovreas L."/>
            <person name="Rohde M."/>
            <person name="Galperin M.Y."/>
            <person name="Jogler C."/>
        </authorList>
    </citation>
    <scope>NUCLEOTIDE SEQUENCE [LARGE SCALE GENOMIC DNA]</scope>
    <source>
        <strain evidence="7 8">Q31a</strain>
    </source>
</reference>
<keyword evidence="7" id="KW-0560">Oxidoreductase</keyword>
<dbReference type="InterPro" id="IPR013783">
    <property type="entry name" value="Ig-like_fold"/>
</dbReference>
<dbReference type="GO" id="GO:0020037">
    <property type="term" value="F:heme binding"/>
    <property type="evidence" value="ECO:0007669"/>
    <property type="project" value="InterPro"/>
</dbReference>
<dbReference type="EMBL" id="CP036298">
    <property type="protein sequence ID" value="QDV23340.1"/>
    <property type="molecule type" value="Genomic_DNA"/>
</dbReference>
<dbReference type="Gene3D" id="1.10.640.10">
    <property type="entry name" value="Haem peroxidase domain superfamily, animal type"/>
    <property type="match status" value="1"/>
</dbReference>
<evidence type="ECO:0000256" key="1">
    <source>
        <dbReference type="ARBA" id="ARBA00004613"/>
    </source>
</evidence>
<dbReference type="InterPro" id="IPR033764">
    <property type="entry name" value="Sdr_B"/>
</dbReference>
<evidence type="ECO:0000256" key="3">
    <source>
        <dbReference type="ARBA" id="ARBA00022729"/>
    </source>
</evidence>
<keyword evidence="7" id="KW-0575">Peroxidase</keyword>
<dbReference type="KEGG" id="ahel:Q31a_16380"/>
<dbReference type="GO" id="GO:0006979">
    <property type="term" value="P:response to oxidative stress"/>
    <property type="evidence" value="ECO:0007669"/>
    <property type="project" value="InterPro"/>
</dbReference>
<keyword evidence="8" id="KW-1185">Reference proteome</keyword>
<dbReference type="PROSITE" id="PS50292">
    <property type="entry name" value="PEROXIDASE_3"/>
    <property type="match status" value="1"/>
</dbReference>
<dbReference type="InterPro" id="IPR037120">
    <property type="entry name" value="Haem_peroxidase_sf_animal"/>
</dbReference>
<evidence type="ECO:0000256" key="4">
    <source>
        <dbReference type="ARBA" id="ARBA00023180"/>
    </source>
</evidence>
<dbReference type="InterPro" id="IPR002105">
    <property type="entry name" value="Dockerin_1_rpt"/>
</dbReference>
<dbReference type="PANTHER" id="PTHR11475">
    <property type="entry name" value="OXIDASE/PEROXIDASE"/>
    <property type="match status" value="1"/>
</dbReference>
<dbReference type="GO" id="GO:0004553">
    <property type="term" value="F:hydrolase activity, hydrolyzing O-glycosyl compounds"/>
    <property type="evidence" value="ECO:0007669"/>
    <property type="project" value="InterPro"/>
</dbReference>
<dbReference type="Gene3D" id="2.60.40.10">
    <property type="entry name" value="Immunoglobulins"/>
    <property type="match status" value="1"/>
</dbReference>
<gene>
    <name evidence="7" type="ORF">Q31a_16380</name>
</gene>
<dbReference type="AlphaFoldDB" id="A0A518G453"/>
<dbReference type="PANTHER" id="PTHR11475:SF4">
    <property type="entry name" value="CHORION PEROXIDASE"/>
    <property type="match status" value="1"/>
</dbReference>
<dbReference type="GO" id="GO:0004601">
    <property type="term" value="F:peroxidase activity"/>
    <property type="evidence" value="ECO:0007669"/>
    <property type="project" value="UniProtKB-KW"/>
</dbReference>
<dbReference type="SUPFAM" id="SSF63446">
    <property type="entry name" value="Type I dockerin domain"/>
    <property type="match status" value="1"/>
</dbReference>
<dbReference type="Pfam" id="PF17210">
    <property type="entry name" value="SdrD_B"/>
    <property type="match status" value="1"/>
</dbReference>
<keyword evidence="3" id="KW-0732">Signal</keyword>
<dbReference type="PRINTS" id="PR00457">
    <property type="entry name" value="ANPEROXIDASE"/>
</dbReference>
<sequence>MGKRLKAIRCGVRRVSFIGTALEIFGTALVTFQHVWSPTSLGAPRRIGFFDWVMPAGVQLSLSRISTCSDLLIFSRGLTMSLLESTTQSVQILLRSLGRRLRRNALKRSPRKRYARRLRGETLETRRLLAADFQPFHHNRFDAEDVNDDGLVTPMDALIVIDSMNQQRGSDALHFIDVSNDGFRSPLDALMVINRLNRGEQGMHGQQPTIEKTIPSAPDEVRSIDGTNNNLESPELGSTGEELLRIADAEYDDGISTPAGADRPSTREISNLLSDADPEGTTNDRGLSAFIYVWGQFIDHDIDLTLNQVEDPESLEIEVPTGDLQFDPTSTGEVTISLTRSQFAEGTGTSEENPREQVSEITAFVDGSQVYGSDLETANSLREFEGGRMLITDDGLLPTDADGQIMAGDIRASENVALTSLQTLFVREHNRLADAISAGDTSLTDEEIYQQARAIVIAEIQAITYNEFLPALLGKDALSSYDGYDASVNPTIANEFSTAAFRFGHSTLNDDVEFFDNDGRPVGEEIPLTEAFLNPQLLEETGIDSILKYDASTLAQEIDLEVVDSLRNALFGPPGSGGLDLVALNIQRGRDHGLADYNATREAYGLEAFDSFDDITSDVELQQNLESLYGDVNNIDLWVGLLAEDHVRNASVGELAQTIIADQFERLRDGDRFWYETSFQGSALRQLQQTSLSDIIERNTEVEGLQDNVFFMIAEVSGTVNLQMDAPSSQKGAKHPQSSTGVAGVTLELLDDSGEVVDSTTSDSRGNYRFNSFAHTGDYQIRLVGSDEYQPLSSDLVDLLVSNGKTRLRGLDFTVASV</sequence>
<feature type="region of interest" description="Disordered" evidence="5">
    <location>
        <begin position="219"/>
        <end position="238"/>
    </location>
</feature>
<dbReference type="GO" id="GO:0005576">
    <property type="term" value="C:extracellular region"/>
    <property type="evidence" value="ECO:0007669"/>
    <property type="project" value="UniProtKB-SubCell"/>
</dbReference>
<evidence type="ECO:0000259" key="6">
    <source>
        <dbReference type="Pfam" id="PF17210"/>
    </source>
</evidence>
<keyword evidence="4" id="KW-0325">Glycoprotein</keyword>
<evidence type="ECO:0000313" key="8">
    <source>
        <dbReference type="Proteomes" id="UP000318017"/>
    </source>
</evidence>
<dbReference type="SUPFAM" id="SSF48113">
    <property type="entry name" value="Heme-dependent peroxidases"/>
    <property type="match status" value="1"/>
</dbReference>
<dbReference type="CDD" id="cd09822">
    <property type="entry name" value="peroxinectin_like_bacterial"/>
    <property type="match status" value="1"/>
</dbReference>
<feature type="region of interest" description="Disordered" evidence="5">
    <location>
        <begin position="253"/>
        <end position="281"/>
    </location>
</feature>
<evidence type="ECO:0000256" key="5">
    <source>
        <dbReference type="SAM" id="MobiDB-lite"/>
    </source>
</evidence>
<evidence type="ECO:0000256" key="2">
    <source>
        <dbReference type="ARBA" id="ARBA00022525"/>
    </source>
</evidence>
<organism evidence="7 8">
    <name type="scientific">Aureliella helgolandensis</name>
    <dbReference type="NCBI Taxonomy" id="2527968"/>
    <lineage>
        <taxon>Bacteria</taxon>
        <taxon>Pseudomonadati</taxon>
        <taxon>Planctomycetota</taxon>
        <taxon>Planctomycetia</taxon>
        <taxon>Pirellulales</taxon>
        <taxon>Pirellulaceae</taxon>
        <taxon>Aureliella</taxon>
    </lineage>
</organism>
<evidence type="ECO:0000313" key="7">
    <source>
        <dbReference type="EMBL" id="QDV23340.1"/>
    </source>
</evidence>
<dbReference type="InterPro" id="IPR019791">
    <property type="entry name" value="Haem_peroxidase_animal"/>
</dbReference>
<dbReference type="Pfam" id="PF03098">
    <property type="entry name" value="An_peroxidase"/>
    <property type="match status" value="1"/>
</dbReference>
<dbReference type="SUPFAM" id="SSF49478">
    <property type="entry name" value="Cna protein B-type domain"/>
    <property type="match status" value="1"/>
</dbReference>
<feature type="domain" description="SD-repeat containing protein B" evidence="6">
    <location>
        <begin position="737"/>
        <end position="790"/>
    </location>
</feature>
<dbReference type="Pfam" id="PF00404">
    <property type="entry name" value="Dockerin_1"/>
    <property type="match status" value="1"/>
</dbReference>